<organism evidence="3 4">
    <name type="scientific">Ruegeria sediminis</name>
    <dbReference type="NCBI Taxonomy" id="2583820"/>
    <lineage>
        <taxon>Bacteria</taxon>
        <taxon>Pseudomonadati</taxon>
        <taxon>Pseudomonadota</taxon>
        <taxon>Alphaproteobacteria</taxon>
        <taxon>Rhodobacterales</taxon>
        <taxon>Roseobacteraceae</taxon>
        <taxon>Ruegeria</taxon>
    </lineage>
</organism>
<dbReference type="PANTHER" id="PTHR43179:SF7">
    <property type="entry name" value="RHAMNOSYLTRANSFERASE WBBL"/>
    <property type="match status" value="1"/>
</dbReference>
<protein>
    <submittedName>
        <fullName evidence="3">Glycosyltransferase family 2 protein</fullName>
    </submittedName>
</protein>
<accession>A0ABY2WW83</accession>
<dbReference type="EMBL" id="VCPD01000004">
    <property type="protein sequence ID" value="TMV07014.1"/>
    <property type="molecule type" value="Genomic_DNA"/>
</dbReference>
<name>A0ABY2WW83_9RHOB</name>
<evidence type="ECO:0000313" key="4">
    <source>
        <dbReference type="Proteomes" id="UP001193035"/>
    </source>
</evidence>
<dbReference type="Gene3D" id="3.90.550.10">
    <property type="entry name" value="Spore Coat Polysaccharide Biosynthesis Protein SpsA, Chain A"/>
    <property type="match status" value="1"/>
</dbReference>
<feature type="compositionally biased region" description="Polar residues" evidence="1">
    <location>
        <begin position="28"/>
        <end position="43"/>
    </location>
</feature>
<keyword evidence="4" id="KW-1185">Reference proteome</keyword>
<dbReference type="InterPro" id="IPR001173">
    <property type="entry name" value="Glyco_trans_2-like"/>
</dbReference>
<comment type="caution">
    <text evidence="3">The sequence shown here is derived from an EMBL/GenBank/DDBJ whole genome shotgun (WGS) entry which is preliminary data.</text>
</comment>
<proteinExistence type="predicted"/>
<evidence type="ECO:0000259" key="2">
    <source>
        <dbReference type="Pfam" id="PF00535"/>
    </source>
</evidence>
<sequence>MSGHIFFYGYLPVAPTVLKPQRCKSPSVSTNTSITLNPQSYPRQSDDIRGSNKCSKSWTGNFAKQNMRRVAKYQMEQKVKNPKPNMPAPCVSPARARFDLSVIIVNYNTQDVTANAIQSVLDNAGALDLEVIVVDNASTDGSVASLRRTFPRVKVLATGQNGGYAWGNNIGIRHAQGRYLLVLNPDTEILDGALERAVKYLEVNPDVGILGCHASLGDGTQQLTLFRQVSLSGLFWNVFVPNKLIRNSRQFGDQRYVSLARDRVQDVDVVAGCFMMLSREVVDRVGMMDDRFFMYSEEAEWCWRVRQAGLKVRYNPDIRIIHHGAFSTGQRSPWKSVEIAKGRILFLRFSRGPTVAWLGTMLMLSGDLLRAAWFLPVSLIRPRNEGARAWRKRLSFLIRALVRPPRGQVPPKPSADMAA</sequence>
<feature type="region of interest" description="Disordered" evidence="1">
    <location>
        <begin position="28"/>
        <end position="52"/>
    </location>
</feature>
<evidence type="ECO:0000313" key="3">
    <source>
        <dbReference type="EMBL" id="TMV07014.1"/>
    </source>
</evidence>
<dbReference type="CDD" id="cd04186">
    <property type="entry name" value="GT_2_like_c"/>
    <property type="match status" value="1"/>
</dbReference>
<dbReference type="Pfam" id="PF00535">
    <property type="entry name" value="Glycos_transf_2"/>
    <property type="match status" value="1"/>
</dbReference>
<dbReference type="SUPFAM" id="SSF53448">
    <property type="entry name" value="Nucleotide-diphospho-sugar transferases"/>
    <property type="match status" value="1"/>
</dbReference>
<dbReference type="InterPro" id="IPR029044">
    <property type="entry name" value="Nucleotide-diphossugar_trans"/>
</dbReference>
<reference evidence="3 4" key="1">
    <citation type="submission" date="2019-05" db="EMBL/GenBank/DDBJ databases">
        <title>Ruegeria sp. nov., isolated from tidal flat.</title>
        <authorList>
            <person name="Kim W."/>
        </authorList>
    </citation>
    <scope>NUCLEOTIDE SEQUENCE [LARGE SCALE GENOMIC DNA]</scope>
    <source>
        <strain evidence="3 4">CAU 1488</strain>
    </source>
</reference>
<dbReference type="PANTHER" id="PTHR43179">
    <property type="entry name" value="RHAMNOSYLTRANSFERASE WBBL"/>
    <property type="match status" value="1"/>
</dbReference>
<feature type="domain" description="Glycosyltransferase 2-like" evidence="2">
    <location>
        <begin position="101"/>
        <end position="284"/>
    </location>
</feature>
<dbReference type="Proteomes" id="UP001193035">
    <property type="component" value="Unassembled WGS sequence"/>
</dbReference>
<evidence type="ECO:0000256" key="1">
    <source>
        <dbReference type="SAM" id="MobiDB-lite"/>
    </source>
</evidence>
<gene>
    <name evidence="3" type="ORF">FGK63_12935</name>
</gene>